<dbReference type="RefSeq" id="WP_381497448.1">
    <property type="nucleotide sequence ID" value="NZ_JBHUOM010000002.1"/>
</dbReference>
<evidence type="ECO:0000256" key="5">
    <source>
        <dbReference type="ARBA" id="ARBA00022989"/>
    </source>
</evidence>
<comment type="subcellular location">
    <subcellularLocation>
        <location evidence="1">Cell membrane</location>
        <topology evidence="1">Multi-pass membrane protein</topology>
    </subcellularLocation>
</comment>
<comment type="similarity">
    <text evidence="2">Belongs to the DoxX family.</text>
</comment>
<feature type="transmembrane region" description="Helical" evidence="7">
    <location>
        <begin position="111"/>
        <end position="129"/>
    </location>
</feature>
<comment type="caution">
    <text evidence="8">The sequence shown here is derived from an EMBL/GenBank/DDBJ whole genome shotgun (WGS) entry which is preliminary data.</text>
</comment>
<evidence type="ECO:0000313" key="8">
    <source>
        <dbReference type="EMBL" id="MFD2933247.1"/>
    </source>
</evidence>
<dbReference type="InterPro" id="IPR032808">
    <property type="entry name" value="DoxX"/>
</dbReference>
<feature type="transmembrane region" description="Helical" evidence="7">
    <location>
        <begin position="73"/>
        <end position="99"/>
    </location>
</feature>
<feature type="transmembrane region" description="Helical" evidence="7">
    <location>
        <begin position="12"/>
        <end position="33"/>
    </location>
</feature>
<evidence type="ECO:0000256" key="2">
    <source>
        <dbReference type="ARBA" id="ARBA00006679"/>
    </source>
</evidence>
<accession>A0ABW6AFP3</accession>
<sequence>MSSQFTSLYRFRDVGVVLIRLAFGFQLVKVSYLNALFPTDNLPQFIAFLTALGFPFPTVGAYLAAYTEFLGGILLLLGLWTRWAAIFLTINFSIAFGMAHLAVNDDYQNTFPAVNLLAVSVFLFLNGAGRFSIDALLQQSPGVE</sequence>
<evidence type="ECO:0000256" key="1">
    <source>
        <dbReference type="ARBA" id="ARBA00004651"/>
    </source>
</evidence>
<reference evidence="9" key="1">
    <citation type="journal article" date="2019" name="Int. J. Syst. Evol. Microbiol.">
        <title>The Global Catalogue of Microorganisms (GCM) 10K type strain sequencing project: providing services to taxonomists for standard genome sequencing and annotation.</title>
        <authorList>
            <consortium name="The Broad Institute Genomics Platform"/>
            <consortium name="The Broad Institute Genome Sequencing Center for Infectious Disease"/>
            <person name="Wu L."/>
            <person name="Ma J."/>
        </authorList>
    </citation>
    <scope>NUCLEOTIDE SEQUENCE [LARGE SCALE GENOMIC DNA]</scope>
    <source>
        <strain evidence="9">KCTC 52490</strain>
    </source>
</reference>
<keyword evidence="3" id="KW-1003">Cell membrane</keyword>
<keyword evidence="6 7" id="KW-0472">Membrane</keyword>
<evidence type="ECO:0000256" key="3">
    <source>
        <dbReference type="ARBA" id="ARBA00022475"/>
    </source>
</evidence>
<dbReference type="InterPro" id="IPR051907">
    <property type="entry name" value="DoxX-like_oxidoreductase"/>
</dbReference>
<dbReference type="Proteomes" id="UP001597512">
    <property type="component" value="Unassembled WGS sequence"/>
</dbReference>
<keyword evidence="4 7" id="KW-0812">Transmembrane</keyword>
<evidence type="ECO:0000313" key="9">
    <source>
        <dbReference type="Proteomes" id="UP001597512"/>
    </source>
</evidence>
<name>A0ABW6AFP3_9BACT</name>
<keyword evidence="9" id="KW-1185">Reference proteome</keyword>
<dbReference type="PANTHER" id="PTHR33452">
    <property type="entry name" value="OXIDOREDUCTASE CATD-RELATED"/>
    <property type="match status" value="1"/>
</dbReference>
<evidence type="ECO:0000256" key="6">
    <source>
        <dbReference type="ARBA" id="ARBA00023136"/>
    </source>
</evidence>
<dbReference type="PANTHER" id="PTHR33452:SF1">
    <property type="entry name" value="INNER MEMBRANE PROTEIN YPHA-RELATED"/>
    <property type="match status" value="1"/>
</dbReference>
<dbReference type="EMBL" id="JBHUOM010000002">
    <property type="protein sequence ID" value="MFD2933247.1"/>
    <property type="molecule type" value="Genomic_DNA"/>
</dbReference>
<dbReference type="Pfam" id="PF07681">
    <property type="entry name" value="DoxX"/>
    <property type="match status" value="1"/>
</dbReference>
<keyword evidence="5 7" id="KW-1133">Transmembrane helix</keyword>
<proteinExistence type="inferred from homology"/>
<feature type="transmembrane region" description="Helical" evidence="7">
    <location>
        <begin position="45"/>
        <end position="66"/>
    </location>
</feature>
<evidence type="ECO:0000256" key="7">
    <source>
        <dbReference type="SAM" id="Phobius"/>
    </source>
</evidence>
<gene>
    <name evidence="8" type="ORF">ACFS25_05600</name>
</gene>
<organism evidence="8 9">
    <name type="scientific">Spirosoma flavum</name>
    <dbReference type="NCBI Taxonomy" id="2048557"/>
    <lineage>
        <taxon>Bacteria</taxon>
        <taxon>Pseudomonadati</taxon>
        <taxon>Bacteroidota</taxon>
        <taxon>Cytophagia</taxon>
        <taxon>Cytophagales</taxon>
        <taxon>Cytophagaceae</taxon>
        <taxon>Spirosoma</taxon>
    </lineage>
</organism>
<evidence type="ECO:0000256" key="4">
    <source>
        <dbReference type="ARBA" id="ARBA00022692"/>
    </source>
</evidence>
<protein>
    <submittedName>
        <fullName evidence="8">DoxX family protein</fullName>
    </submittedName>
</protein>